<dbReference type="Proteomes" id="UP000249526">
    <property type="component" value="Unassembled WGS sequence"/>
</dbReference>
<dbReference type="GeneID" id="37157190"/>
<dbReference type="AlphaFoldDB" id="A0A8G1QXD4"/>
<sequence>MLPYNWSQLAFIIPPASGSACMKLMLWGGECDGERFMHTGAEIVAINLHTLNGPARDDSRIRDHPLFPPPKLCN</sequence>
<accession>A0A8G1QXD4</accession>
<dbReference type="RefSeq" id="XP_025512266.1">
    <property type="nucleotide sequence ID" value="XM_025653788.1"/>
</dbReference>
<proteinExistence type="predicted"/>
<gene>
    <name evidence="1" type="ORF">BO85DRAFT_102517</name>
</gene>
<dbReference type="EMBL" id="KZ825072">
    <property type="protein sequence ID" value="RAH54344.1"/>
    <property type="molecule type" value="Genomic_DNA"/>
</dbReference>
<protein>
    <submittedName>
        <fullName evidence="1">Uncharacterized protein</fullName>
    </submittedName>
</protein>
<evidence type="ECO:0000313" key="1">
    <source>
        <dbReference type="EMBL" id="RAH54344.1"/>
    </source>
</evidence>
<reference evidence="1 2" key="1">
    <citation type="submission" date="2018-02" db="EMBL/GenBank/DDBJ databases">
        <title>The genomes of Aspergillus section Nigri reveals drivers in fungal speciation.</title>
        <authorList>
            <consortium name="DOE Joint Genome Institute"/>
            <person name="Vesth T.C."/>
            <person name="Nybo J."/>
            <person name="Theobald S."/>
            <person name="Brandl J."/>
            <person name="Frisvad J.C."/>
            <person name="Nielsen K.F."/>
            <person name="Lyhne E.K."/>
            <person name="Kogle M.E."/>
            <person name="Kuo A."/>
            <person name="Riley R."/>
            <person name="Clum A."/>
            <person name="Nolan M."/>
            <person name="Lipzen A."/>
            <person name="Salamov A."/>
            <person name="Henrissat B."/>
            <person name="Wiebenga A."/>
            <person name="De vries R.P."/>
            <person name="Grigoriev I.V."/>
            <person name="Mortensen U.H."/>
            <person name="Andersen M.R."/>
            <person name="Baker S.E."/>
        </authorList>
    </citation>
    <scope>NUCLEOTIDE SEQUENCE [LARGE SCALE GENOMIC DNA]</scope>
    <source>
        <strain evidence="1 2">CBS 112811</strain>
    </source>
</reference>
<keyword evidence="2" id="KW-1185">Reference proteome</keyword>
<evidence type="ECO:0000313" key="2">
    <source>
        <dbReference type="Proteomes" id="UP000249526"/>
    </source>
</evidence>
<name>A0A8G1QXD4_9EURO</name>
<organism evidence="1 2">
    <name type="scientific">Aspergillus piperis CBS 112811</name>
    <dbReference type="NCBI Taxonomy" id="1448313"/>
    <lineage>
        <taxon>Eukaryota</taxon>
        <taxon>Fungi</taxon>
        <taxon>Dikarya</taxon>
        <taxon>Ascomycota</taxon>
        <taxon>Pezizomycotina</taxon>
        <taxon>Eurotiomycetes</taxon>
        <taxon>Eurotiomycetidae</taxon>
        <taxon>Eurotiales</taxon>
        <taxon>Aspergillaceae</taxon>
        <taxon>Aspergillus</taxon>
        <taxon>Aspergillus subgen. Circumdati</taxon>
    </lineage>
</organism>